<proteinExistence type="predicted"/>
<comment type="caution">
    <text evidence="1">The sequence shown here is derived from an EMBL/GenBank/DDBJ whole genome shotgun (WGS) entry which is preliminary data.</text>
</comment>
<evidence type="ECO:0000313" key="1">
    <source>
        <dbReference type="EMBL" id="GGS28030.1"/>
    </source>
</evidence>
<sequence length="156" mass="17682">MDHGLRQESSRRLSAVCPVATEWGDQVVDEYAEFRQLARKTVELLESDPSKEKRKVSADNTEVEGWTIDRGSSYSNEKVFSKAPGDFREAWGNNGEIILGVDGEIYSFSWHKEESGWPTVMTESSSLRKLEARDLVGSTGKPFSAYTDKLNRLRWS</sequence>
<accession>A0A918GC88</accession>
<name>A0A918GC88_9ACTN</name>
<evidence type="ECO:0000313" key="2">
    <source>
        <dbReference type="Proteomes" id="UP000606194"/>
    </source>
</evidence>
<reference evidence="1" key="1">
    <citation type="journal article" date="2014" name="Int. J. Syst. Evol. Microbiol.">
        <title>Complete genome sequence of Corynebacterium casei LMG S-19264T (=DSM 44701T), isolated from a smear-ripened cheese.</title>
        <authorList>
            <consortium name="US DOE Joint Genome Institute (JGI-PGF)"/>
            <person name="Walter F."/>
            <person name="Albersmeier A."/>
            <person name="Kalinowski J."/>
            <person name="Ruckert C."/>
        </authorList>
    </citation>
    <scope>NUCLEOTIDE SEQUENCE</scope>
    <source>
        <strain evidence="1">JCM 4386</strain>
    </source>
</reference>
<keyword evidence="2" id="KW-1185">Reference proteome</keyword>
<gene>
    <name evidence="1" type="ORF">GCM10010269_78300</name>
</gene>
<dbReference type="Proteomes" id="UP000606194">
    <property type="component" value="Unassembled WGS sequence"/>
</dbReference>
<dbReference type="AlphaFoldDB" id="A0A918GC88"/>
<dbReference type="EMBL" id="BMTL01000054">
    <property type="protein sequence ID" value="GGS28030.1"/>
    <property type="molecule type" value="Genomic_DNA"/>
</dbReference>
<organism evidence="1 2">
    <name type="scientific">Streptomyces humidus</name>
    <dbReference type="NCBI Taxonomy" id="52259"/>
    <lineage>
        <taxon>Bacteria</taxon>
        <taxon>Bacillati</taxon>
        <taxon>Actinomycetota</taxon>
        <taxon>Actinomycetes</taxon>
        <taxon>Kitasatosporales</taxon>
        <taxon>Streptomycetaceae</taxon>
        <taxon>Streptomyces</taxon>
    </lineage>
</organism>
<protein>
    <submittedName>
        <fullName evidence="1">Uncharacterized protein</fullName>
    </submittedName>
</protein>
<reference evidence="1" key="2">
    <citation type="submission" date="2020-09" db="EMBL/GenBank/DDBJ databases">
        <authorList>
            <person name="Sun Q."/>
            <person name="Ohkuma M."/>
        </authorList>
    </citation>
    <scope>NUCLEOTIDE SEQUENCE</scope>
    <source>
        <strain evidence="1">JCM 4386</strain>
    </source>
</reference>